<feature type="region of interest" description="Disordered" evidence="1">
    <location>
        <begin position="1"/>
        <end position="62"/>
    </location>
</feature>
<dbReference type="AlphaFoldDB" id="A0A5S6Q0R4"/>
<name>A0A5S6Q0R4_TRIMR</name>
<evidence type="ECO:0000313" key="4">
    <source>
        <dbReference type="WBParaSite" id="TMUE_1000004519.1"/>
    </source>
</evidence>
<accession>A0A5S6Q0R4</accession>
<evidence type="ECO:0000256" key="1">
    <source>
        <dbReference type="SAM" id="MobiDB-lite"/>
    </source>
</evidence>
<sequence>MTFCKRQPAKSLAPSDITPFMGETVNTDIKQPPLESRDVQHNSEEKEPTTSKSKREGSTNKRCINSSADLTCVTTREIIKTSNSESEEYIKDDGSWTEGDNQFSRSASA</sequence>
<evidence type="ECO:0000313" key="2">
    <source>
        <dbReference type="Proteomes" id="UP000046395"/>
    </source>
</evidence>
<feature type="compositionally biased region" description="Polar residues" evidence="1">
    <location>
        <begin position="98"/>
        <end position="109"/>
    </location>
</feature>
<keyword evidence="2" id="KW-1185">Reference proteome</keyword>
<evidence type="ECO:0000313" key="3">
    <source>
        <dbReference type="WBParaSite" id="TMUE_0000000806.1"/>
    </source>
</evidence>
<reference evidence="3 4" key="3">
    <citation type="submission" date="2019-12" db="UniProtKB">
        <authorList>
            <consortium name="WormBaseParasite"/>
        </authorList>
    </citation>
    <scope>IDENTIFICATION</scope>
</reference>
<reference evidence="2" key="2">
    <citation type="submission" date="2014-03" db="EMBL/GenBank/DDBJ databases">
        <title>The whipworm genome and dual-species transcriptomics of an intimate host-pathogen interaction.</title>
        <authorList>
            <person name="Foth B.J."/>
            <person name="Tsai I.J."/>
            <person name="Reid A.J."/>
            <person name="Bancroft A.J."/>
            <person name="Nichol S."/>
            <person name="Tracey A."/>
            <person name="Holroyd N."/>
            <person name="Cotton J.A."/>
            <person name="Stanley E.J."/>
            <person name="Zarowiecki M."/>
            <person name="Liu J.Z."/>
            <person name="Huckvale T."/>
            <person name="Cooper P.J."/>
            <person name="Grencis R.K."/>
            <person name="Berriman M."/>
        </authorList>
    </citation>
    <scope>NUCLEOTIDE SEQUENCE [LARGE SCALE GENOMIC DNA]</scope>
    <source>
        <strain evidence="2">Edinburgh</strain>
    </source>
</reference>
<feature type="region of interest" description="Disordered" evidence="1">
    <location>
        <begin position="81"/>
        <end position="109"/>
    </location>
</feature>
<proteinExistence type="predicted"/>
<dbReference type="Proteomes" id="UP000046395">
    <property type="component" value="Unassembled WGS sequence"/>
</dbReference>
<dbReference type="WBParaSite" id="TMUE_1000004519.1">
    <property type="protein sequence ID" value="TMUE_1000004519.1"/>
    <property type="gene ID" value="WBGene00298985"/>
</dbReference>
<reference evidence="2" key="1">
    <citation type="submission" date="2013-11" db="EMBL/GenBank/DDBJ databases">
        <authorList>
            <person name="Aslett M."/>
        </authorList>
    </citation>
    <scope>NUCLEOTIDE SEQUENCE [LARGE SCALE GENOMIC DNA]</scope>
    <source>
        <strain evidence="2">Edinburgh</strain>
    </source>
</reference>
<feature type="compositionally biased region" description="Basic and acidic residues" evidence="1">
    <location>
        <begin position="35"/>
        <end position="59"/>
    </location>
</feature>
<protein>
    <submittedName>
        <fullName evidence="3 4">Uncharacterized protein</fullName>
    </submittedName>
</protein>
<organism evidence="2 3">
    <name type="scientific">Trichuris muris</name>
    <name type="common">Mouse whipworm</name>
    <dbReference type="NCBI Taxonomy" id="70415"/>
    <lineage>
        <taxon>Eukaryota</taxon>
        <taxon>Metazoa</taxon>
        <taxon>Ecdysozoa</taxon>
        <taxon>Nematoda</taxon>
        <taxon>Enoplea</taxon>
        <taxon>Dorylaimia</taxon>
        <taxon>Trichinellida</taxon>
        <taxon>Trichuridae</taxon>
        <taxon>Trichuris</taxon>
    </lineage>
</organism>
<dbReference type="WBParaSite" id="TMUE_0000000806.1">
    <property type="protein sequence ID" value="TMUE_0000000806.1"/>
    <property type="gene ID" value="WBGene00296730"/>
</dbReference>